<dbReference type="PANTHER" id="PTHR30012:SF0">
    <property type="entry name" value="TYPE II SECRETION SYSTEM PROTEIN F-RELATED"/>
    <property type="match status" value="1"/>
</dbReference>
<feature type="transmembrane region" description="Helical" evidence="10">
    <location>
        <begin position="378"/>
        <end position="405"/>
    </location>
</feature>
<keyword evidence="4" id="KW-1003">Cell membrane</keyword>
<comment type="similarity">
    <text evidence="2 9">Belongs to the GSP F family.</text>
</comment>
<keyword evidence="3 9" id="KW-0813">Transport</keyword>
<keyword evidence="6 9" id="KW-0812">Transmembrane</keyword>
<evidence type="ECO:0000256" key="4">
    <source>
        <dbReference type="ARBA" id="ARBA00022475"/>
    </source>
</evidence>
<dbReference type="AlphaFoldDB" id="A0A2M7JAF6"/>
<organism evidence="12 13">
    <name type="scientific">Candidatus Desantisbacteria bacterium CG_4_8_14_3_um_filter_40_12</name>
    <dbReference type="NCBI Taxonomy" id="1974545"/>
    <lineage>
        <taxon>Bacteria</taxon>
        <taxon>Candidatus Desantisiibacteriota</taxon>
    </lineage>
</organism>
<dbReference type="FunFam" id="1.20.81.30:FF:000001">
    <property type="entry name" value="Type II secretion system protein F"/>
    <property type="match status" value="2"/>
</dbReference>
<evidence type="ECO:0000256" key="6">
    <source>
        <dbReference type="ARBA" id="ARBA00022692"/>
    </source>
</evidence>
<dbReference type="Pfam" id="PF00482">
    <property type="entry name" value="T2SSF"/>
    <property type="match status" value="2"/>
</dbReference>
<sequence>MPTYIYKARNMDGTVVTGKIDAETQRSVIMKLKQQHLMVITAEEEKSNIFSRMTEILKFKGWVGLKDLVLFSRQLATLINAGIPIVQCLNVLIDQVDNKNFKRIIMTVREDIEKGASITMSMGKHPNVFNQLYTSMIKSGESGGVLDEVLERIASYLESVQSLRRKVQTAMAYPGVVSCIAVGIILFLLIFVIPAFKDVFESFGAKLPLPTMILIKVSDVIKTYIVWFILFVMGVFFLGRLFITKTEKGRLLFDSLLLKIPVFGPLFRKIAVTRFARTLGTLVRSGVSILEALEIVAKTSGNKIVELAVMGARSSIREGERITDPLRECGVFPPMVIQMVSVGEETGALDTMLMKIADYYDREVDSAVSTLASLIEPLMICVLGIIVGGIVICMYLPIFMISTIVSGN</sequence>
<feature type="transmembrane region" description="Helical" evidence="10">
    <location>
        <begin position="171"/>
        <end position="196"/>
    </location>
</feature>
<evidence type="ECO:0000256" key="10">
    <source>
        <dbReference type="SAM" id="Phobius"/>
    </source>
</evidence>
<dbReference type="PRINTS" id="PR00812">
    <property type="entry name" value="BCTERIALGSPF"/>
</dbReference>
<dbReference type="InterPro" id="IPR001992">
    <property type="entry name" value="T2SS_GspF/T4SS_PilC_CS"/>
</dbReference>
<dbReference type="EMBL" id="PFIC01000220">
    <property type="protein sequence ID" value="PIX16361.1"/>
    <property type="molecule type" value="Genomic_DNA"/>
</dbReference>
<comment type="subcellular location">
    <subcellularLocation>
        <location evidence="1">Cell inner membrane</location>
        <topology evidence="1">Multi-pass membrane protein</topology>
    </subcellularLocation>
    <subcellularLocation>
        <location evidence="9">Cell membrane</location>
        <topology evidence="9">Multi-pass membrane protein</topology>
    </subcellularLocation>
</comment>
<dbReference type="GO" id="GO:0009306">
    <property type="term" value="P:protein secretion"/>
    <property type="evidence" value="ECO:0007669"/>
    <property type="project" value="InterPro"/>
</dbReference>
<evidence type="ECO:0000256" key="7">
    <source>
        <dbReference type="ARBA" id="ARBA00022989"/>
    </source>
</evidence>
<feature type="domain" description="Type II secretion system protein GspF" evidence="11">
    <location>
        <begin position="275"/>
        <end position="397"/>
    </location>
</feature>
<dbReference type="Proteomes" id="UP000229297">
    <property type="component" value="Unassembled WGS sequence"/>
</dbReference>
<evidence type="ECO:0000259" key="11">
    <source>
        <dbReference type="Pfam" id="PF00482"/>
    </source>
</evidence>
<evidence type="ECO:0000256" key="3">
    <source>
        <dbReference type="ARBA" id="ARBA00022448"/>
    </source>
</evidence>
<dbReference type="PANTHER" id="PTHR30012">
    <property type="entry name" value="GENERAL SECRETION PATHWAY PROTEIN"/>
    <property type="match status" value="1"/>
</dbReference>
<evidence type="ECO:0000256" key="1">
    <source>
        <dbReference type="ARBA" id="ARBA00004429"/>
    </source>
</evidence>
<dbReference type="Gene3D" id="1.20.81.30">
    <property type="entry name" value="Type II secretion system (T2SS), domain F"/>
    <property type="match status" value="2"/>
</dbReference>
<evidence type="ECO:0000256" key="9">
    <source>
        <dbReference type="RuleBase" id="RU003923"/>
    </source>
</evidence>
<evidence type="ECO:0000313" key="12">
    <source>
        <dbReference type="EMBL" id="PIX16361.1"/>
    </source>
</evidence>
<proteinExistence type="inferred from homology"/>
<keyword evidence="5" id="KW-0997">Cell inner membrane</keyword>
<accession>A0A2M7JAF6</accession>
<feature type="transmembrane region" description="Helical" evidence="10">
    <location>
        <begin position="224"/>
        <end position="243"/>
    </location>
</feature>
<gene>
    <name evidence="12" type="ORF">COZ71_07925</name>
</gene>
<evidence type="ECO:0000256" key="2">
    <source>
        <dbReference type="ARBA" id="ARBA00005745"/>
    </source>
</evidence>
<evidence type="ECO:0000256" key="8">
    <source>
        <dbReference type="ARBA" id="ARBA00023136"/>
    </source>
</evidence>
<evidence type="ECO:0000313" key="13">
    <source>
        <dbReference type="Proteomes" id="UP000229297"/>
    </source>
</evidence>
<keyword evidence="8 10" id="KW-0472">Membrane</keyword>
<evidence type="ECO:0000256" key="5">
    <source>
        <dbReference type="ARBA" id="ARBA00022519"/>
    </source>
</evidence>
<keyword evidence="7 10" id="KW-1133">Transmembrane helix</keyword>
<protein>
    <submittedName>
        <fullName evidence="12">Pilus assembly protein PilC</fullName>
    </submittedName>
</protein>
<comment type="caution">
    <text evidence="12">The sequence shown here is derived from an EMBL/GenBank/DDBJ whole genome shotgun (WGS) entry which is preliminary data.</text>
</comment>
<dbReference type="InterPro" id="IPR003004">
    <property type="entry name" value="GspF/PilC"/>
</dbReference>
<dbReference type="InterPro" id="IPR042094">
    <property type="entry name" value="T2SS_GspF_sf"/>
</dbReference>
<dbReference type="InterPro" id="IPR018076">
    <property type="entry name" value="T2SS_GspF_dom"/>
</dbReference>
<dbReference type="PROSITE" id="PS00874">
    <property type="entry name" value="T2SP_F"/>
    <property type="match status" value="1"/>
</dbReference>
<dbReference type="GO" id="GO:0005886">
    <property type="term" value="C:plasma membrane"/>
    <property type="evidence" value="ECO:0007669"/>
    <property type="project" value="UniProtKB-SubCell"/>
</dbReference>
<name>A0A2M7JAF6_9BACT</name>
<feature type="domain" description="Type II secretion system protein GspF" evidence="11">
    <location>
        <begin position="71"/>
        <end position="194"/>
    </location>
</feature>
<reference evidence="13" key="1">
    <citation type="submission" date="2017-09" db="EMBL/GenBank/DDBJ databases">
        <title>Depth-based differentiation of microbial function through sediment-hosted aquifers and enrichment of novel symbionts in the deep terrestrial subsurface.</title>
        <authorList>
            <person name="Probst A.J."/>
            <person name="Ladd B."/>
            <person name="Jarett J.K."/>
            <person name="Geller-Mcgrath D.E."/>
            <person name="Sieber C.M.K."/>
            <person name="Emerson J.B."/>
            <person name="Anantharaman K."/>
            <person name="Thomas B.C."/>
            <person name="Malmstrom R."/>
            <person name="Stieglmeier M."/>
            <person name="Klingl A."/>
            <person name="Woyke T."/>
            <person name="Ryan C.M."/>
            <person name="Banfield J.F."/>
        </authorList>
    </citation>
    <scope>NUCLEOTIDE SEQUENCE [LARGE SCALE GENOMIC DNA]</scope>
</reference>